<organism evidence="1 2">
    <name type="scientific">Myotis brandtii</name>
    <name type="common">Brandt's bat</name>
    <dbReference type="NCBI Taxonomy" id="109478"/>
    <lineage>
        <taxon>Eukaryota</taxon>
        <taxon>Metazoa</taxon>
        <taxon>Chordata</taxon>
        <taxon>Craniata</taxon>
        <taxon>Vertebrata</taxon>
        <taxon>Euteleostomi</taxon>
        <taxon>Mammalia</taxon>
        <taxon>Eutheria</taxon>
        <taxon>Laurasiatheria</taxon>
        <taxon>Chiroptera</taxon>
        <taxon>Yangochiroptera</taxon>
        <taxon>Vespertilionidae</taxon>
        <taxon>Myotis</taxon>
    </lineage>
</organism>
<keyword evidence="2" id="KW-1185">Reference proteome</keyword>
<dbReference type="Proteomes" id="UP000052978">
    <property type="component" value="Unassembled WGS sequence"/>
</dbReference>
<protein>
    <submittedName>
        <fullName evidence="1">Uncharacterized protein</fullName>
    </submittedName>
</protein>
<sequence>MTSFALPYQIIFSVCLYPSTYFPLFITSWSPGLIDSNDFFVFFVATIFLPQVREGPQPDAAAKMAGEQESHLEGLLKLFPARLVLLSG</sequence>
<accession>S7PG33</accession>
<gene>
    <name evidence="1" type="ORF">D623_10016188</name>
</gene>
<evidence type="ECO:0000313" key="1">
    <source>
        <dbReference type="EMBL" id="EPQ06947.1"/>
    </source>
</evidence>
<evidence type="ECO:0000313" key="2">
    <source>
        <dbReference type="Proteomes" id="UP000052978"/>
    </source>
</evidence>
<reference evidence="1 2" key="1">
    <citation type="journal article" date="2013" name="Nat. Commun.">
        <title>Genome analysis reveals insights into physiology and longevity of the Brandt's bat Myotis brandtii.</title>
        <authorList>
            <person name="Seim I."/>
            <person name="Fang X."/>
            <person name="Xiong Z."/>
            <person name="Lobanov A.V."/>
            <person name="Huang Z."/>
            <person name="Ma S."/>
            <person name="Feng Y."/>
            <person name="Turanov A.A."/>
            <person name="Zhu Y."/>
            <person name="Lenz T.L."/>
            <person name="Gerashchenko M.V."/>
            <person name="Fan D."/>
            <person name="Hee Yim S."/>
            <person name="Yao X."/>
            <person name="Jordan D."/>
            <person name="Xiong Y."/>
            <person name="Ma Y."/>
            <person name="Lyapunov A.N."/>
            <person name="Chen G."/>
            <person name="Kulakova O.I."/>
            <person name="Sun Y."/>
            <person name="Lee S.G."/>
            <person name="Bronson R.T."/>
            <person name="Moskalev A.A."/>
            <person name="Sunyaev S.R."/>
            <person name="Zhang G."/>
            <person name="Krogh A."/>
            <person name="Wang J."/>
            <person name="Gladyshev V.N."/>
        </authorList>
    </citation>
    <scope>NUCLEOTIDE SEQUENCE [LARGE SCALE GENOMIC DNA]</scope>
</reference>
<name>S7PG33_MYOBR</name>
<dbReference type="AlphaFoldDB" id="S7PG33"/>
<proteinExistence type="predicted"/>
<dbReference type="EMBL" id="KE162077">
    <property type="protein sequence ID" value="EPQ06947.1"/>
    <property type="molecule type" value="Genomic_DNA"/>
</dbReference>